<dbReference type="RefSeq" id="WP_140883012.1">
    <property type="nucleotide sequence ID" value="NZ_RCZP01000008.1"/>
</dbReference>
<feature type="region of interest" description="Disordered" evidence="11">
    <location>
        <begin position="1"/>
        <end position="20"/>
    </location>
</feature>
<dbReference type="GO" id="GO:0005507">
    <property type="term" value="F:copper ion binding"/>
    <property type="evidence" value="ECO:0007669"/>
    <property type="project" value="InterPro"/>
</dbReference>
<dbReference type="FunFam" id="2.60.370.10:FF:000001">
    <property type="entry name" value="COX11 cytochrome c oxidase assembly homolog"/>
    <property type="match status" value="1"/>
</dbReference>
<evidence type="ECO:0000313" key="14">
    <source>
        <dbReference type="Proteomes" id="UP000317078"/>
    </source>
</evidence>
<dbReference type="PIRSF" id="PIRSF005413">
    <property type="entry name" value="COX11"/>
    <property type="match status" value="1"/>
</dbReference>
<evidence type="ECO:0000256" key="11">
    <source>
        <dbReference type="SAM" id="MobiDB-lite"/>
    </source>
</evidence>
<evidence type="ECO:0000256" key="4">
    <source>
        <dbReference type="ARBA" id="ARBA00015384"/>
    </source>
</evidence>
<name>A0A502G9W1_9PROT</name>
<dbReference type="SUPFAM" id="SSF110111">
    <property type="entry name" value="Ctag/Cox11"/>
    <property type="match status" value="1"/>
</dbReference>
<feature type="topological domain" description="Periplasmic" evidence="10">
    <location>
        <begin position="43"/>
        <end position="216"/>
    </location>
</feature>
<gene>
    <name evidence="10" type="primary">ctaG</name>
    <name evidence="13" type="ORF">EAH89_11320</name>
</gene>
<dbReference type="PANTHER" id="PTHR21320:SF3">
    <property type="entry name" value="CYTOCHROME C OXIDASE ASSEMBLY PROTEIN COX11, MITOCHONDRIAL-RELATED"/>
    <property type="match status" value="1"/>
</dbReference>
<comment type="function">
    <text evidence="1 10">Exerts its effect at some terminal stage of cytochrome c oxidase synthesis, probably by being involved in the insertion of the copper B into subunit I.</text>
</comment>
<comment type="similarity">
    <text evidence="3 10">Belongs to the COX11/CtaG family.</text>
</comment>
<keyword evidence="14" id="KW-1185">Reference proteome</keyword>
<dbReference type="Pfam" id="PF04442">
    <property type="entry name" value="CtaG_Cox11"/>
    <property type="match status" value="1"/>
</dbReference>
<accession>A0A502G9W1</accession>
<evidence type="ECO:0000256" key="7">
    <source>
        <dbReference type="ARBA" id="ARBA00022989"/>
    </source>
</evidence>
<keyword evidence="7 10" id="KW-1133">Transmembrane helix</keyword>
<keyword evidence="9 10" id="KW-0472">Membrane</keyword>
<evidence type="ECO:0000256" key="2">
    <source>
        <dbReference type="ARBA" id="ARBA00004382"/>
    </source>
</evidence>
<dbReference type="OrthoDB" id="9804841at2"/>
<keyword evidence="5 10" id="KW-0812">Transmembrane</keyword>
<evidence type="ECO:0000256" key="9">
    <source>
        <dbReference type="ARBA" id="ARBA00023136"/>
    </source>
</evidence>
<proteinExistence type="inferred from homology"/>
<dbReference type="PANTHER" id="PTHR21320">
    <property type="entry name" value="CYTOCHROME C OXIDASE ASSEMBLY PROTEIN COX11-RELATED"/>
    <property type="match status" value="1"/>
</dbReference>
<dbReference type="HAMAP" id="MF_00155">
    <property type="entry name" value="CtaG"/>
    <property type="match status" value="1"/>
</dbReference>
<feature type="topological domain" description="Cytoplasmic" evidence="10">
    <location>
        <begin position="1"/>
        <end position="18"/>
    </location>
</feature>
<dbReference type="NCBIfam" id="NF003465">
    <property type="entry name" value="PRK05089.1"/>
    <property type="match status" value="1"/>
</dbReference>
<keyword evidence="8 10" id="KW-0186">Copper</keyword>
<comment type="subcellular location">
    <subcellularLocation>
        <location evidence="2 10">Cell inner membrane</location>
        <topology evidence="2 10">Single-pass type II membrane protein</topology>
        <orientation evidence="2 10">Periplasmic side</orientation>
    </subcellularLocation>
</comment>
<keyword evidence="6 10" id="KW-0735">Signal-anchor</keyword>
<comment type="caution">
    <text evidence="13">The sequence shown here is derived from an EMBL/GenBank/DDBJ whole genome shotgun (WGS) entry which is preliminary data.</text>
</comment>
<evidence type="ECO:0000256" key="1">
    <source>
        <dbReference type="ARBA" id="ARBA00004007"/>
    </source>
</evidence>
<evidence type="ECO:0000256" key="8">
    <source>
        <dbReference type="ARBA" id="ARBA00023008"/>
    </source>
</evidence>
<feature type="transmembrane region" description="Helical" evidence="12">
    <location>
        <begin position="24"/>
        <end position="49"/>
    </location>
</feature>
<sequence length="216" mass="23071">MPEAPIPRSPREASPRQRSGNRRIAVATFATVAGMVGLSFAAVPLYAAFCRVTGYNGTVQTGGPAAPGATERQVTVRFAATTHPSLPWRFEAAQNAMPVHLGESGLAFYRAANPAERAVEGVATYNVTPEVVGKYFHKTACFCFDAQTLRPGQSVEMPVSFWVDPAMAKDPETRDIRTITLSYTFFRTMADAERTGALASAGPHVGRAASPAAPPR</sequence>
<evidence type="ECO:0000256" key="6">
    <source>
        <dbReference type="ARBA" id="ARBA00022968"/>
    </source>
</evidence>
<dbReference type="Proteomes" id="UP000317078">
    <property type="component" value="Unassembled WGS sequence"/>
</dbReference>
<dbReference type="AlphaFoldDB" id="A0A502G9W1"/>
<evidence type="ECO:0000256" key="5">
    <source>
        <dbReference type="ARBA" id="ARBA00022692"/>
    </source>
</evidence>
<reference evidence="13 14" key="1">
    <citation type="journal article" date="2019" name="Environ. Microbiol.">
        <title>Species interactions and distinct microbial communities in high Arctic permafrost affected cryosols are associated with the CH4 and CO2 gas fluxes.</title>
        <authorList>
            <person name="Altshuler I."/>
            <person name="Hamel J."/>
            <person name="Turney S."/>
            <person name="Magnuson E."/>
            <person name="Levesque R."/>
            <person name="Greer C."/>
            <person name="Whyte L.G."/>
        </authorList>
    </citation>
    <scope>NUCLEOTIDE SEQUENCE [LARGE SCALE GENOMIC DNA]</scope>
    <source>
        <strain evidence="13 14">S9.3B</strain>
    </source>
</reference>
<evidence type="ECO:0000256" key="10">
    <source>
        <dbReference type="HAMAP-Rule" id="MF_00155"/>
    </source>
</evidence>
<keyword evidence="10" id="KW-1003">Cell membrane</keyword>
<organism evidence="13 14">
    <name type="scientific">Muricoccus nepalensis</name>
    <dbReference type="NCBI Taxonomy" id="1854500"/>
    <lineage>
        <taxon>Bacteria</taxon>
        <taxon>Pseudomonadati</taxon>
        <taxon>Pseudomonadota</taxon>
        <taxon>Alphaproteobacteria</taxon>
        <taxon>Acetobacterales</taxon>
        <taxon>Roseomonadaceae</taxon>
        <taxon>Muricoccus</taxon>
    </lineage>
</organism>
<dbReference type="EMBL" id="RCZP01000008">
    <property type="protein sequence ID" value="TPG57503.1"/>
    <property type="molecule type" value="Genomic_DNA"/>
</dbReference>
<protein>
    <recommendedName>
        <fullName evidence="4 10">Cytochrome c oxidase assembly protein CtaG</fullName>
    </recommendedName>
</protein>
<evidence type="ECO:0000313" key="13">
    <source>
        <dbReference type="EMBL" id="TPG57503.1"/>
    </source>
</evidence>
<evidence type="ECO:0000256" key="3">
    <source>
        <dbReference type="ARBA" id="ARBA00009620"/>
    </source>
</evidence>
<dbReference type="InterPro" id="IPR007533">
    <property type="entry name" value="Cyt_c_oxidase_assmbl_CtaG"/>
</dbReference>
<dbReference type="GO" id="GO:0008535">
    <property type="term" value="P:respiratory chain complex IV assembly"/>
    <property type="evidence" value="ECO:0007669"/>
    <property type="project" value="UniProtKB-UniRule"/>
</dbReference>
<evidence type="ECO:0000256" key="12">
    <source>
        <dbReference type="SAM" id="Phobius"/>
    </source>
</evidence>
<dbReference type="InterPro" id="IPR023471">
    <property type="entry name" value="CtaG/Cox11_dom_sf"/>
</dbReference>
<dbReference type="GO" id="GO:0005886">
    <property type="term" value="C:plasma membrane"/>
    <property type="evidence" value="ECO:0007669"/>
    <property type="project" value="UniProtKB-SubCell"/>
</dbReference>
<dbReference type="Gene3D" id="2.60.370.10">
    <property type="entry name" value="Ctag/Cox11"/>
    <property type="match status" value="1"/>
</dbReference>
<keyword evidence="10" id="KW-0997">Cell inner membrane</keyword>